<evidence type="ECO:0000313" key="2">
    <source>
        <dbReference type="Proteomes" id="UP001066276"/>
    </source>
</evidence>
<name>A0AAV7QMF8_PLEWA</name>
<keyword evidence="2" id="KW-1185">Reference proteome</keyword>
<accession>A0AAV7QMF8</accession>
<protein>
    <submittedName>
        <fullName evidence="1">Uncharacterized protein</fullName>
    </submittedName>
</protein>
<gene>
    <name evidence="1" type="ORF">NDU88_007641</name>
</gene>
<comment type="caution">
    <text evidence="1">The sequence shown here is derived from an EMBL/GenBank/DDBJ whole genome shotgun (WGS) entry which is preliminary data.</text>
</comment>
<proteinExistence type="predicted"/>
<dbReference type="EMBL" id="JANPWB010000010">
    <property type="protein sequence ID" value="KAJ1141308.1"/>
    <property type="molecule type" value="Genomic_DNA"/>
</dbReference>
<reference evidence="1" key="1">
    <citation type="journal article" date="2022" name="bioRxiv">
        <title>Sequencing and chromosome-scale assembly of the giantPleurodeles waltlgenome.</title>
        <authorList>
            <person name="Brown T."/>
            <person name="Elewa A."/>
            <person name="Iarovenko S."/>
            <person name="Subramanian E."/>
            <person name="Araus A.J."/>
            <person name="Petzold A."/>
            <person name="Susuki M."/>
            <person name="Suzuki K.-i.T."/>
            <person name="Hayashi T."/>
            <person name="Toyoda A."/>
            <person name="Oliveira C."/>
            <person name="Osipova E."/>
            <person name="Leigh N.D."/>
            <person name="Simon A."/>
            <person name="Yun M.H."/>
        </authorList>
    </citation>
    <scope>NUCLEOTIDE SEQUENCE</scope>
    <source>
        <strain evidence="1">20211129_DDA</strain>
        <tissue evidence="1">Liver</tissue>
    </source>
</reference>
<evidence type="ECO:0000313" key="1">
    <source>
        <dbReference type="EMBL" id="KAJ1141308.1"/>
    </source>
</evidence>
<dbReference type="Proteomes" id="UP001066276">
    <property type="component" value="Chromosome 6"/>
</dbReference>
<organism evidence="1 2">
    <name type="scientific">Pleurodeles waltl</name>
    <name type="common">Iberian ribbed newt</name>
    <dbReference type="NCBI Taxonomy" id="8319"/>
    <lineage>
        <taxon>Eukaryota</taxon>
        <taxon>Metazoa</taxon>
        <taxon>Chordata</taxon>
        <taxon>Craniata</taxon>
        <taxon>Vertebrata</taxon>
        <taxon>Euteleostomi</taxon>
        <taxon>Amphibia</taxon>
        <taxon>Batrachia</taxon>
        <taxon>Caudata</taxon>
        <taxon>Salamandroidea</taxon>
        <taxon>Salamandridae</taxon>
        <taxon>Pleurodelinae</taxon>
        <taxon>Pleurodeles</taxon>
    </lineage>
</organism>
<dbReference type="AlphaFoldDB" id="A0AAV7QMF8"/>
<sequence length="125" mass="13359">MEVFGALEEKVPLEILWTDPMRVTSKEEPIESCWKKKCLVKVLLFMEGADVQEQAVDGVGEVFGVFVCGEYLWLVEAGAEFAVPAGERSVGALGVDGTAIAETTGVEVEEGLRVVTEAVLGAVQA</sequence>